<sequence>MTVIPSTKSGSFILSASGISNIPVKNENSFRFIFGSHEITLNRINADFISPIVSSLHNTDSNANSFQFGDLFQKIPQIQNFNPISPTYTRYEDIIDTETIENIKSISNGKSVDLNGDHCHKIRLISIIFGNQSMYDEIKQYMKQHDIFVSDIDKNMEYLLYFHYCSKNFGTLIMDSEIIEFISGQFYSIDKQKLLALPRSILFEIISNQHLKIENENLLFEFINSIYAIKNYYNEDILISRFYEKVRFSSLNEKKTQEFAQKFDFKLMTNELWKNYSSSNNRSVYFSKPLKEEHFNRYIYGNYQLFPYDENTGKGFEGIIFHLTKKFGENIHDKNIVCATASSLSYGTPKNLLILNDSTSYFYTQDQPNSWVQYDFVDSKVRPTHYSIMSTSQYGKIEDNPQTWVILGSDTGNDDDWTELDSRENISCLDDINQSHTFSIQNPSKKDEHFRYLRLKQTGDSSGPSNKNLLQLSALEFYGSIITKR</sequence>
<dbReference type="EMBL" id="JAPFFF010000010">
    <property type="protein sequence ID" value="KAK8880815.1"/>
    <property type="molecule type" value="Genomic_DNA"/>
</dbReference>
<dbReference type="SUPFAM" id="SSF49785">
    <property type="entry name" value="Galactose-binding domain-like"/>
    <property type="match status" value="1"/>
</dbReference>
<dbReference type="Gene3D" id="2.60.120.260">
    <property type="entry name" value="Galactose-binding domain-like"/>
    <property type="match status" value="1"/>
</dbReference>
<dbReference type="InterPro" id="IPR008979">
    <property type="entry name" value="Galactose-bd-like_sf"/>
</dbReference>
<keyword evidence="2" id="KW-1185">Reference proteome</keyword>
<dbReference type="Proteomes" id="UP001470230">
    <property type="component" value="Unassembled WGS sequence"/>
</dbReference>
<organism evidence="1 2">
    <name type="scientific">Tritrichomonas musculus</name>
    <dbReference type="NCBI Taxonomy" id="1915356"/>
    <lineage>
        <taxon>Eukaryota</taxon>
        <taxon>Metamonada</taxon>
        <taxon>Parabasalia</taxon>
        <taxon>Tritrichomonadida</taxon>
        <taxon>Tritrichomonadidae</taxon>
        <taxon>Tritrichomonas</taxon>
    </lineage>
</organism>
<name>A0ABR2JPK4_9EUKA</name>
<evidence type="ECO:0000313" key="1">
    <source>
        <dbReference type="EMBL" id="KAK8880815.1"/>
    </source>
</evidence>
<gene>
    <name evidence="1" type="ORF">M9Y10_003507</name>
</gene>
<accession>A0ABR2JPK4</accession>
<reference evidence="1 2" key="1">
    <citation type="submission" date="2024-04" db="EMBL/GenBank/DDBJ databases">
        <title>Tritrichomonas musculus Genome.</title>
        <authorList>
            <person name="Alves-Ferreira E."/>
            <person name="Grigg M."/>
            <person name="Lorenzi H."/>
            <person name="Galac M."/>
        </authorList>
    </citation>
    <scope>NUCLEOTIDE SEQUENCE [LARGE SCALE GENOMIC DNA]</scope>
    <source>
        <strain evidence="1 2">EAF2021</strain>
    </source>
</reference>
<protein>
    <submittedName>
        <fullName evidence="1">E3 ubiquitin-protein ligase HTD1</fullName>
    </submittedName>
</protein>
<comment type="caution">
    <text evidence="1">The sequence shown here is derived from an EMBL/GenBank/DDBJ whole genome shotgun (WGS) entry which is preliminary data.</text>
</comment>
<evidence type="ECO:0000313" key="2">
    <source>
        <dbReference type="Proteomes" id="UP001470230"/>
    </source>
</evidence>
<proteinExistence type="predicted"/>